<evidence type="ECO:0000313" key="1">
    <source>
        <dbReference type="EMBL" id="QEC68306.1"/>
    </source>
</evidence>
<proteinExistence type="predicted"/>
<sequence length="262" mass="30196">MKALTFFLFIFLFSIAVVTGHAQSSKYLLMEFIKMKPGVTDTSAVMKYARERVNIQEQKFKSVVWSSVWQVANPAHNKNQYDYITATVFRNFNDWLAEYKNSDSKGVFYSLTKGRMDSASIHKSDSFDIIYTPISEVVTEAGALNKQPQLLLVKYVKATPGKERPYEQLETADWLPIHQDLIKKKFETAHNFNRLIYPEAGSDYNYSNFTFFADEAMFDKQDDIDFDPYMRSNQSAFINAATLNKEVFAELLKLVAVVKIDE</sequence>
<keyword evidence="2" id="KW-1185">Reference proteome</keyword>
<name>A0A5B8VCA3_9BACT</name>
<dbReference type="EMBL" id="CP042435">
    <property type="protein sequence ID" value="QEC68306.1"/>
    <property type="molecule type" value="Genomic_DNA"/>
</dbReference>
<dbReference type="Proteomes" id="UP000321533">
    <property type="component" value="Chromosome"/>
</dbReference>
<dbReference type="KEGG" id="pgin:FRZ67_13720"/>
<protein>
    <submittedName>
        <fullName evidence="1">Uncharacterized protein</fullName>
    </submittedName>
</protein>
<organism evidence="1 2">
    <name type="scientific">Panacibacter ginsenosidivorans</name>
    <dbReference type="NCBI Taxonomy" id="1813871"/>
    <lineage>
        <taxon>Bacteria</taxon>
        <taxon>Pseudomonadati</taxon>
        <taxon>Bacteroidota</taxon>
        <taxon>Chitinophagia</taxon>
        <taxon>Chitinophagales</taxon>
        <taxon>Chitinophagaceae</taxon>
        <taxon>Panacibacter</taxon>
    </lineage>
</organism>
<evidence type="ECO:0000313" key="2">
    <source>
        <dbReference type="Proteomes" id="UP000321533"/>
    </source>
</evidence>
<reference evidence="1 2" key="1">
    <citation type="journal article" date="2016" name="Int. J. Syst. Evol. Microbiol.">
        <title>Panacibacter ginsenosidivorans gen. nov., sp. nov., with ginsenoside converting activity isolated from soil of a ginseng field.</title>
        <authorList>
            <person name="Siddiqi M.Z."/>
            <person name="Muhammad Shafi S."/>
            <person name="Choi K.D."/>
            <person name="Im W.T."/>
        </authorList>
    </citation>
    <scope>NUCLEOTIDE SEQUENCE [LARGE SCALE GENOMIC DNA]</scope>
    <source>
        <strain evidence="1 2">Gsoil1550</strain>
    </source>
</reference>
<gene>
    <name evidence="1" type="ORF">FRZ67_13720</name>
</gene>
<accession>A0A5B8VCA3</accession>
<dbReference type="AlphaFoldDB" id="A0A5B8VCA3"/>
<dbReference type="RefSeq" id="WP_147190178.1">
    <property type="nucleotide sequence ID" value="NZ_CP042435.1"/>
</dbReference>
<dbReference type="OrthoDB" id="1523802at2"/>